<sequence length="116" mass="13053">QSDREQPAITMSFTGPILICLIMGAITHANSHEHADGFKPDGEILRVLVTARHKSNAMWAPARPMTKCFWLFGTRIIYPFTATTHVAPTLAPHPIGVTRRSLKIGPYFERTRSRRN</sequence>
<name>A1A6Y9_DROME</name>
<dbReference type="AlphaFoldDB" id="A1A6Y9"/>
<organism evidence="1">
    <name type="scientific">Drosophila melanogaster</name>
    <name type="common">Fruit fly</name>
    <dbReference type="NCBI Taxonomy" id="7227"/>
    <lineage>
        <taxon>Eukaryota</taxon>
        <taxon>Metazoa</taxon>
        <taxon>Ecdysozoa</taxon>
        <taxon>Arthropoda</taxon>
        <taxon>Hexapoda</taxon>
        <taxon>Insecta</taxon>
        <taxon>Pterygota</taxon>
        <taxon>Neoptera</taxon>
        <taxon>Endopterygota</taxon>
        <taxon>Diptera</taxon>
        <taxon>Brachycera</taxon>
        <taxon>Muscomorpha</taxon>
        <taxon>Ephydroidea</taxon>
        <taxon>Drosophilidae</taxon>
        <taxon>Drosophila</taxon>
        <taxon>Sophophora</taxon>
    </lineage>
</organism>
<evidence type="ECO:0000313" key="1">
    <source>
        <dbReference type="EMBL" id="ABL75719.1"/>
    </source>
</evidence>
<proteinExistence type="evidence at transcript level"/>
<dbReference type="EMBL" id="BT029661">
    <property type="protein sequence ID" value="ABL75719.1"/>
    <property type="molecule type" value="mRNA"/>
</dbReference>
<feature type="non-terminal residue" evidence="1">
    <location>
        <position position="1"/>
    </location>
</feature>
<accession>A1A6Y9</accession>
<reference evidence="1" key="1">
    <citation type="submission" date="2006-12" db="EMBL/GenBank/DDBJ databases">
        <authorList>
            <person name="Stapleton M."/>
            <person name="Carlson J."/>
            <person name="Frise E."/>
            <person name="Kapadia B."/>
            <person name="Park S."/>
            <person name="Wan K."/>
            <person name="Yu C."/>
            <person name="Celniker S."/>
        </authorList>
    </citation>
    <scope>NUCLEOTIDE SEQUENCE</scope>
</reference>
<protein>
    <submittedName>
        <fullName evidence="1">IP17269p</fullName>
    </submittedName>
</protein>